<name>A0A1G2NZ90_9BACT</name>
<feature type="transmembrane region" description="Helical" evidence="1">
    <location>
        <begin position="68"/>
        <end position="88"/>
    </location>
</feature>
<keyword evidence="1" id="KW-1133">Transmembrane helix</keyword>
<comment type="caution">
    <text evidence="2">The sequence shown here is derived from an EMBL/GenBank/DDBJ whole genome shotgun (WGS) entry which is preliminary data.</text>
</comment>
<evidence type="ECO:0000313" key="2">
    <source>
        <dbReference type="EMBL" id="OHA41407.1"/>
    </source>
</evidence>
<proteinExistence type="predicted"/>
<sequence length="634" mass="70382">MYKPENEDKLEQLEGNLYSRTEKPHILKSYEGLRRENVDVNEDWKREKTDEDELKYYPKKISAITRRILIFSLLFLLIALSFGAYIYFKGSNVFSSSNIDISITGPVNVDGGEKLVLDIAVKNNNNTNLEEAILKIEYPEGVRNPQDISKELRRQQEALGEIKAGGVERREISAVLFGEENSKKEIKLTVEYRVRDSNAIYEKSKVIEVSLSSAPLSISVEGLKEINSGQSMEFSIEIASNSAELLRDVVFRAEYPFGYTYGEASPKPTYGTDAWKIGDLKPGEKKKIKIRGQIQGQDGEERNFRFSAGLQSKKDEKLLEPEILTVAHSIVLNKPFIGLELALNGQTSSVYVAEDDNLIRGDLSWRNNVPSEISDLQVEVEIAGDVDEKTVSVSRGFYRSLDNTVIWNSGTLSDLRVIEPGQSGRLSFSFSPLLKKDVGFVKNGEITLSVSVKAKRRGDVSVPEELVRSVVKKVQMQTGLSFGSGISYYSGPFKNTGPLPPKVETETTYTATFSVGSSSNDARDAEVTARLPLYVKWLGEIYPESEVVEYNASGGNIVWKAGEIRAGDVKQLSFKISILPSVSQVGTLPVLVSDIKVKAVDRFTNTEVRYTGNNLTTSLVGDAGAREGDEKVNR</sequence>
<reference evidence="2 3" key="1">
    <citation type="journal article" date="2016" name="Nat. Commun.">
        <title>Thousands of microbial genomes shed light on interconnected biogeochemical processes in an aquifer system.</title>
        <authorList>
            <person name="Anantharaman K."/>
            <person name="Brown C.T."/>
            <person name="Hug L.A."/>
            <person name="Sharon I."/>
            <person name="Castelle C.J."/>
            <person name="Probst A.J."/>
            <person name="Thomas B.C."/>
            <person name="Singh A."/>
            <person name="Wilkins M.J."/>
            <person name="Karaoz U."/>
            <person name="Brodie E.L."/>
            <person name="Williams K.H."/>
            <person name="Hubbard S.S."/>
            <person name="Banfield J.F."/>
        </authorList>
    </citation>
    <scope>NUCLEOTIDE SEQUENCE [LARGE SCALE GENOMIC DNA]</scope>
</reference>
<dbReference type="EMBL" id="MHSK01000034">
    <property type="protein sequence ID" value="OHA41407.1"/>
    <property type="molecule type" value="Genomic_DNA"/>
</dbReference>
<evidence type="ECO:0000313" key="3">
    <source>
        <dbReference type="Proteomes" id="UP000177269"/>
    </source>
</evidence>
<gene>
    <name evidence="2" type="ORF">A3G52_04420</name>
</gene>
<protein>
    <recommendedName>
        <fullName evidence="4">DUF11 domain-containing protein</fullName>
    </recommendedName>
</protein>
<dbReference type="AlphaFoldDB" id="A0A1G2NZ90"/>
<evidence type="ECO:0000256" key="1">
    <source>
        <dbReference type="SAM" id="Phobius"/>
    </source>
</evidence>
<accession>A0A1G2NZ90</accession>
<keyword evidence="1" id="KW-0812">Transmembrane</keyword>
<dbReference type="Proteomes" id="UP000177269">
    <property type="component" value="Unassembled WGS sequence"/>
</dbReference>
<evidence type="ECO:0008006" key="4">
    <source>
        <dbReference type="Google" id="ProtNLM"/>
    </source>
</evidence>
<keyword evidence="1" id="KW-0472">Membrane</keyword>
<organism evidence="2 3">
    <name type="scientific">Candidatus Taylorbacteria bacterium RIFCSPLOWO2_12_FULL_43_20</name>
    <dbReference type="NCBI Taxonomy" id="1802332"/>
    <lineage>
        <taxon>Bacteria</taxon>
        <taxon>Candidatus Tayloriibacteriota</taxon>
    </lineage>
</organism>